<reference evidence="2" key="1">
    <citation type="submission" date="2023-01" db="EMBL/GenBank/DDBJ databases">
        <title>Human gut microbiome strain richness.</title>
        <authorList>
            <person name="Chen-Liaw A."/>
        </authorList>
    </citation>
    <scope>NUCLEOTIDE SEQUENCE</scope>
    <source>
        <strain evidence="2">2225st1_A6_2225SCRN_200828</strain>
    </source>
</reference>
<sequence length="180" mass="20309">MYEMELGGVWYRLDPAAISAIRYRAIYGESILETLNRGIPPKKLEGKLLRMCHLMIPAADRPELLVLARQARRDGAFLVKGLKARDALLEPDIELDGPPDEESSEEPFDEYRLLAALTLVGMDLSLLHELPILHVIGVLRRLNMLQDTERKHYRPLTDKEMSNLYPRPKKKAAPRGGAGG</sequence>
<protein>
    <submittedName>
        <fullName evidence="2">Uncharacterized protein</fullName>
    </submittedName>
</protein>
<dbReference type="Proteomes" id="UP001211006">
    <property type="component" value="Unassembled WGS sequence"/>
</dbReference>
<proteinExistence type="predicted"/>
<dbReference type="AlphaFoldDB" id="A0AAW6CDJ6"/>
<evidence type="ECO:0000313" key="3">
    <source>
        <dbReference type="Proteomes" id="UP001211006"/>
    </source>
</evidence>
<evidence type="ECO:0000313" key="2">
    <source>
        <dbReference type="EMBL" id="MDB7908804.1"/>
    </source>
</evidence>
<comment type="caution">
    <text evidence="2">The sequence shown here is derived from an EMBL/GenBank/DDBJ whole genome shotgun (WGS) entry which is preliminary data.</text>
</comment>
<accession>A0AAW6CDJ6</accession>
<feature type="region of interest" description="Disordered" evidence="1">
    <location>
        <begin position="153"/>
        <end position="180"/>
    </location>
</feature>
<evidence type="ECO:0000256" key="1">
    <source>
        <dbReference type="SAM" id="MobiDB-lite"/>
    </source>
</evidence>
<organism evidence="2 3">
    <name type="scientific">Flavonifractor plautii</name>
    <name type="common">Fusobacterium plautii</name>
    <dbReference type="NCBI Taxonomy" id="292800"/>
    <lineage>
        <taxon>Bacteria</taxon>
        <taxon>Bacillati</taxon>
        <taxon>Bacillota</taxon>
        <taxon>Clostridia</taxon>
        <taxon>Eubacteriales</taxon>
        <taxon>Oscillospiraceae</taxon>
        <taxon>Flavonifractor</taxon>
    </lineage>
</organism>
<name>A0AAW6CDJ6_FLAPL</name>
<gene>
    <name evidence="2" type="ORF">PND83_22735</name>
</gene>
<dbReference type="EMBL" id="JAQLWO010000045">
    <property type="protein sequence ID" value="MDB7908804.1"/>
    <property type="molecule type" value="Genomic_DNA"/>
</dbReference>
<dbReference type="RefSeq" id="WP_044943632.1">
    <property type="nucleotide sequence ID" value="NZ_CAXUMB010000032.1"/>
</dbReference>